<evidence type="ECO:0000313" key="1">
    <source>
        <dbReference type="EMBL" id="SDP19180.1"/>
    </source>
</evidence>
<protein>
    <submittedName>
        <fullName evidence="1">Uncharacterized protein</fullName>
    </submittedName>
</protein>
<dbReference type="OrthoDB" id="3650527at2"/>
<gene>
    <name evidence="1" type="ORF">SAMN05192558_10785</name>
</gene>
<dbReference type="Proteomes" id="UP000199651">
    <property type="component" value="Unassembled WGS sequence"/>
</dbReference>
<name>A0A1H0QPS1_9PSEU</name>
<sequence length="475" mass="52853">MNRDTAYRFLVPDAPRHKRTDRDPLPALDAGRIRSLNLFRALVRSTPGLADPSLVSSFSGAIKSILFAFPSFGVRSRALSSGYRSVIRALRPGTTFIVVHHESDRQTIESWFDSASHLPAHVTYVPMPDYIDFTDWAEDGYVALTDGGERQTYLLEPWTFPRSGDSLIADNVEEYSSVRASQAPLIFQGGNCLVGDDFWMLGADYFLDTLERIESGEIPVTVPPGQSQPDFVRELFGRHVDKGRTLRLVGTRRPLGIKEFYATVESGDFHLDLPAGGTGVLQPIFHIDMFITLVGRAENDRFRILVGSPALADRILGTTSPFAIQNAYDEVAAALTADGFDVVRNPLVHWPTIVNQLPFERLREFANTPDGAHLAEAVAAFAAAGAQPDSTIRVREWHHITWNNCLVENSTSVGRNVYLPTFGHGDHSDLAKLDNEMERLWTGMGFTVRLLADFNAFATRQGVVHCIKKYLHREP</sequence>
<keyword evidence="2" id="KW-1185">Reference proteome</keyword>
<dbReference type="Gene3D" id="3.75.10.10">
    <property type="entry name" value="L-arginine/glycine Amidinotransferase, Chain A"/>
    <property type="match status" value="1"/>
</dbReference>
<dbReference type="STRING" id="504798.SAMN05421871_10484"/>
<organism evidence="1 2">
    <name type="scientific">Actinokineospora alba</name>
    <dbReference type="NCBI Taxonomy" id="504798"/>
    <lineage>
        <taxon>Bacteria</taxon>
        <taxon>Bacillati</taxon>
        <taxon>Actinomycetota</taxon>
        <taxon>Actinomycetes</taxon>
        <taxon>Pseudonocardiales</taxon>
        <taxon>Pseudonocardiaceae</taxon>
        <taxon>Actinokineospora</taxon>
    </lineage>
</organism>
<dbReference type="AlphaFoldDB" id="A0A1H0QPS1"/>
<reference evidence="2" key="1">
    <citation type="submission" date="2016-10" db="EMBL/GenBank/DDBJ databases">
        <authorList>
            <person name="Varghese N."/>
            <person name="Submissions S."/>
        </authorList>
    </citation>
    <scope>NUCLEOTIDE SEQUENCE [LARGE SCALE GENOMIC DNA]</scope>
    <source>
        <strain evidence="2">IBRC-M 10655</strain>
    </source>
</reference>
<dbReference type="RefSeq" id="WP_091377318.1">
    <property type="nucleotide sequence ID" value="NZ_FNDV01000004.1"/>
</dbReference>
<accession>A0A1H0QPS1</accession>
<evidence type="ECO:0000313" key="2">
    <source>
        <dbReference type="Proteomes" id="UP000199651"/>
    </source>
</evidence>
<dbReference type="EMBL" id="FNJB01000007">
    <property type="protein sequence ID" value="SDP19180.1"/>
    <property type="molecule type" value="Genomic_DNA"/>
</dbReference>
<proteinExistence type="predicted"/>